<dbReference type="EMBL" id="QSAJ01000045">
    <property type="protein sequence ID" value="RGW49769.1"/>
    <property type="molecule type" value="Genomic_DNA"/>
</dbReference>
<gene>
    <name evidence="1" type="ORF">DWV67_13935</name>
</gene>
<accession>A0A395XKS2</accession>
<evidence type="ECO:0000313" key="1">
    <source>
        <dbReference type="EMBL" id="RGW49769.1"/>
    </source>
</evidence>
<dbReference type="Proteomes" id="UP000266376">
    <property type="component" value="Unassembled WGS sequence"/>
</dbReference>
<dbReference type="InterPro" id="IPR035286">
    <property type="entry name" value="DUF5361"/>
</dbReference>
<evidence type="ECO:0000313" key="2">
    <source>
        <dbReference type="Proteomes" id="UP000266376"/>
    </source>
</evidence>
<sequence>MINVDEEALICDFAETYRIYDYKSLPLRTVGTFACGLRPDSRIGMRISDSKLTTDQTLLALVADNTRAIAWLNSSDGAKGINRPKSLVEALMGEKKTTESVIETFDTGQDFDDEWRRLTGGEK</sequence>
<name>A0A395XKS2_9FIRM</name>
<protein>
    <submittedName>
        <fullName evidence="1">Uncharacterized protein</fullName>
    </submittedName>
</protein>
<reference evidence="1 2" key="1">
    <citation type="submission" date="2018-08" db="EMBL/GenBank/DDBJ databases">
        <title>A genome reference for cultivated species of the human gut microbiota.</title>
        <authorList>
            <person name="Zou Y."/>
            <person name="Xue W."/>
            <person name="Luo G."/>
        </authorList>
    </citation>
    <scope>NUCLEOTIDE SEQUENCE [LARGE SCALE GENOMIC DNA]</scope>
    <source>
        <strain evidence="1 2">AF12-11</strain>
    </source>
</reference>
<organism evidence="1 2">
    <name type="scientific">Dorea formicigenerans</name>
    <dbReference type="NCBI Taxonomy" id="39486"/>
    <lineage>
        <taxon>Bacteria</taxon>
        <taxon>Bacillati</taxon>
        <taxon>Bacillota</taxon>
        <taxon>Clostridia</taxon>
        <taxon>Lachnospirales</taxon>
        <taxon>Lachnospiraceae</taxon>
        <taxon>Dorea</taxon>
    </lineage>
</organism>
<dbReference type="AlphaFoldDB" id="A0A395XKS2"/>
<comment type="caution">
    <text evidence="1">The sequence shown here is derived from an EMBL/GenBank/DDBJ whole genome shotgun (WGS) entry which is preliminary data.</text>
</comment>
<proteinExistence type="predicted"/>
<dbReference type="Pfam" id="PF17318">
    <property type="entry name" value="DUF5361"/>
    <property type="match status" value="1"/>
</dbReference>